<evidence type="ECO:0000313" key="3">
    <source>
        <dbReference type="EMBL" id="MDN5202368.1"/>
    </source>
</evidence>
<keyword evidence="2" id="KW-1133">Transmembrane helix</keyword>
<gene>
    <name evidence="3" type="ORF">QQ008_13360</name>
</gene>
<proteinExistence type="predicted"/>
<dbReference type="Proteomes" id="UP001172082">
    <property type="component" value="Unassembled WGS sequence"/>
</dbReference>
<keyword evidence="4" id="KW-1185">Reference proteome</keyword>
<comment type="caution">
    <text evidence="3">The sequence shown here is derived from an EMBL/GenBank/DDBJ whole genome shotgun (WGS) entry which is preliminary data.</text>
</comment>
<dbReference type="RefSeq" id="WP_346752392.1">
    <property type="nucleotide sequence ID" value="NZ_JAUJEA010000004.1"/>
</dbReference>
<sequence>MDDSKFDNLIKGKVGEYEPPGFDPSALASLHHQMAATKAWPWHVRYRTELMVGAAAVLLAILILWSQWFMGNRTTEMLEKQILTLKNQNEQIDQLRQEIDYWKSVRPDTVRITQVNEQDPLLYASLIDRINQLTAIRSTTSAIDDEVMFLGSEEEIPSDLFELLMREGYVKRDGKHIYLVASPGKAGKLQPMGVERMIQQKEQIIRLVGLHQVREELSVDKKEQFISLKTMKELDKHYGKGVGIKIGPSFELSGGAYDSGDGRIDFGAGLLADFIVSPSLSIETGAKYIYRTYEVFGENELSQLQLPNVDESVSKLIGADIESKILEIPLNLKYRRPLSLRTNAVIGVGYSSMLYLGQVFEYDHEFNDGGNSPGSQNFTISSRTKDHTTTFYPGTLNISLGASRQLRNTKVLETSVYYQRGLGKKGIEKIDPSFFGVRGVYWFSVR</sequence>
<feature type="coiled-coil region" evidence="1">
    <location>
        <begin position="75"/>
        <end position="105"/>
    </location>
</feature>
<name>A0ABT8KRW6_9BACT</name>
<feature type="transmembrane region" description="Helical" evidence="2">
    <location>
        <begin position="50"/>
        <end position="70"/>
    </location>
</feature>
<evidence type="ECO:0000256" key="1">
    <source>
        <dbReference type="SAM" id="Coils"/>
    </source>
</evidence>
<evidence type="ECO:0000256" key="2">
    <source>
        <dbReference type="SAM" id="Phobius"/>
    </source>
</evidence>
<organism evidence="3 4">
    <name type="scientific">Splendidivirga corallicola</name>
    <dbReference type="NCBI Taxonomy" id="3051826"/>
    <lineage>
        <taxon>Bacteria</taxon>
        <taxon>Pseudomonadati</taxon>
        <taxon>Bacteroidota</taxon>
        <taxon>Cytophagia</taxon>
        <taxon>Cytophagales</taxon>
        <taxon>Splendidivirgaceae</taxon>
        <taxon>Splendidivirga</taxon>
    </lineage>
</organism>
<evidence type="ECO:0000313" key="4">
    <source>
        <dbReference type="Proteomes" id="UP001172082"/>
    </source>
</evidence>
<protein>
    <recommendedName>
        <fullName evidence="5">Outer membrane protein beta-barrel domain-containing protein</fullName>
    </recommendedName>
</protein>
<reference evidence="3" key="1">
    <citation type="submission" date="2023-06" db="EMBL/GenBank/DDBJ databases">
        <title>Genomic of Parafulvivirga corallium.</title>
        <authorList>
            <person name="Wang G."/>
        </authorList>
    </citation>
    <scope>NUCLEOTIDE SEQUENCE</scope>
    <source>
        <strain evidence="3">BMA10</strain>
    </source>
</reference>
<keyword evidence="1" id="KW-0175">Coiled coil</keyword>
<keyword evidence="2" id="KW-0812">Transmembrane</keyword>
<evidence type="ECO:0008006" key="5">
    <source>
        <dbReference type="Google" id="ProtNLM"/>
    </source>
</evidence>
<accession>A0ABT8KRW6</accession>
<dbReference type="EMBL" id="JAUJEA010000004">
    <property type="protein sequence ID" value="MDN5202368.1"/>
    <property type="molecule type" value="Genomic_DNA"/>
</dbReference>
<keyword evidence="2" id="KW-0472">Membrane</keyword>